<keyword evidence="2" id="KW-0813">Transport</keyword>
<keyword evidence="3" id="KW-0812">Transmembrane</keyword>
<keyword evidence="10" id="KW-1185">Reference proteome</keyword>
<evidence type="ECO:0000313" key="9">
    <source>
        <dbReference type="EMBL" id="SDC24001.1"/>
    </source>
</evidence>
<comment type="subcellular location">
    <subcellularLocation>
        <location evidence="1">Membrane</location>
        <topology evidence="1">Single-pass membrane protein</topology>
    </subcellularLocation>
</comment>
<sequence>MFGVGLPEFAVIAFVAVLVFGPDRLPELAKQAGAMLRHARRFANQARDELRDELGPEYSDLELRDLDPRAIVRKHIVEAMEDAEAEESAPKRRGLRPLGDGEVPPYDVDAT</sequence>
<dbReference type="NCBIfam" id="NF002377">
    <property type="entry name" value="PRK01371.1-4"/>
    <property type="match status" value="1"/>
</dbReference>
<name>A0A1G6JZI7_9ACTN</name>
<keyword evidence="5" id="KW-1133">Transmembrane helix</keyword>
<keyword evidence="7" id="KW-0472">Membrane</keyword>
<evidence type="ECO:0000256" key="2">
    <source>
        <dbReference type="ARBA" id="ARBA00022448"/>
    </source>
</evidence>
<dbReference type="PRINTS" id="PR01506">
    <property type="entry name" value="TATBPROTEIN"/>
</dbReference>
<organism evidence="9 10">
    <name type="scientific">Nocardioides lianchengensis</name>
    <dbReference type="NCBI Taxonomy" id="1045774"/>
    <lineage>
        <taxon>Bacteria</taxon>
        <taxon>Bacillati</taxon>
        <taxon>Actinomycetota</taxon>
        <taxon>Actinomycetes</taxon>
        <taxon>Propionibacteriales</taxon>
        <taxon>Nocardioidaceae</taxon>
        <taxon>Nocardioides</taxon>
    </lineage>
</organism>
<dbReference type="PANTHER" id="PTHR33162:SF1">
    <property type="entry name" value="SEC-INDEPENDENT PROTEIN TRANSLOCASE PROTEIN TATA, CHLOROPLASTIC"/>
    <property type="match status" value="1"/>
</dbReference>
<dbReference type="OrthoDB" id="3267321at2"/>
<dbReference type="GO" id="GO:0016020">
    <property type="term" value="C:membrane"/>
    <property type="evidence" value="ECO:0007669"/>
    <property type="project" value="UniProtKB-SubCell"/>
</dbReference>
<feature type="region of interest" description="Disordered" evidence="8">
    <location>
        <begin position="82"/>
        <end position="111"/>
    </location>
</feature>
<proteinExistence type="predicted"/>
<evidence type="ECO:0000256" key="6">
    <source>
        <dbReference type="ARBA" id="ARBA00023010"/>
    </source>
</evidence>
<accession>A0A1G6JZI7</accession>
<evidence type="ECO:0000313" key="10">
    <source>
        <dbReference type="Proteomes" id="UP000199034"/>
    </source>
</evidence>
<dbReference type="Pfam" id="PF02416">
    <property type="entry name" value="TatA_B_E"/>
    <property type="match status" value="1"/>
</dbReference>
<keyword evidence="4" id="KW-0653">Protein transport</keyword>
<evidence type="ECO:0000256" key="5">
    <source>
        <dbReference type="ARBA" id="ARBA00022989"/>
    </source>
</evidence>
<dbReference type="STRING" id="1045774.SAMN05421872_101631"/>
<dbReference type="GO" id="GO:0015031">
    <property type="term" value="P:protein transport"/>
    <property type="evidence" value="ECO:0007669"/>
    <property type="project" value="UniProtKB-KW"/>
</dbReference>
<evidence type="ECO:0000256" key="8">
    <source>
        <dbReference type="SAM" id="MobiDB-lite"/>
    </source>
</evidence>
<dbReference type="Gene3D" id="1.20.5.3310">
    <property type="match status" value="1"/>
</dbReference>
<evidence type="ECO:0000256" key="3">
    <source>
        <dbReference type="ARBA" id="ARBA00022692"/>
    </source>
</evidence>
<protein>
    <submittedName>
        <fullName evidence="9">Sec-independent protein translocase protein TatB</fullName>
    </submittedName>
</protein>
<dbReference type="InterPro" id="IPR003369">
    <property type="entry name" value="TatA/B/E"/>
</dbReference>
<dbReference type="PANTHER" id="PTHR33162">
    <property type="entry name" value="SEC-INDEPENDENT PROTEIN TRANSLOCASE PROTEIN TATA, CHLOROPLASTIC"/>
    <property type="match status" value="1"/>
</dbReference>
<evidence type="ECO:0000256" key="4">
    <source>
        <dbReference type="ARBA" id="ARBA00022927"/>
    </source>
</evidence>
<evidence type="ECO:0000256" key="7">
    <source>
        <dbReference type="ARBA" id="ARBA00023136"/>
    </source>
</evidence>
<keyword evidence="6" id="KW-0811">Translocation</keyword>
<gene>
    <name evidence="9" type="ORF">SAMN05421872_101631</name>
</gene>
<evidence type="ECO:0000256" key="1">
    <source>
        <dbReference type="ARBA" id="ARBA00004167"/>
    </source>
</evidence>
<dbReference type="RefSeq" id="WP_090850619.1">
    <property type="nucleotide sequence ID" value="NZ_FMZM01000001.1"/>
</dbReference>
<dbReference type="AlphaFoldDB" id="A0A1G6JZI7"/>
<dbReference type="EMBL" id="FMZM01000001">
    <property type="protein sequence ID" value="SDC24001.1"/>
    <property type="molecule type" value="Genomic_DNA"/>
</dbReference>
<dbReference type="Proteomes" id="UP000199034">
    <property type="component" value="Unassembled WGS sequence"/>
</dbReference>
<reference evidence="9 10" key="1">
    <citation type="submission" date="2016-10" db="EMBL/GenBank/DDBJ databases">
        <authorList>
            <person name="de Groot N.N."/>
        </authorList>
    </citation>
    <scope>NUCLEOTIDE SEQUENCE [LARGE SCALE GENOMIC DNA]</scope>
    <source>
        <strain evidence="9 10">CGMCC 4.6858</strain>
    </source>
</reference>